<evidence type="ECO:0000256" key="1">
    <source>
        <dbReference type="ARBA" id="ARBA00004141"/>
    </source>
</evidence>
<feature type="transmembrane region" description="Helical" evidence="5">
    <location>
        <begin position="55"/>
        <end position="75"/>
    </location>
</feature>
<comment type="caution">
    <text evidence="6">The sequence shown here is derived from an EMBL/GenBank/DDBJ whole genome shotgun (WGS) entry which is preliminary data.</text>
</comment>
<accession>A0A0C2ILD8</accession>
<feature type="transmembrane region" description="Helical" evidence="5">
    <location>
        <begin position="246"/>
        <end position="267"/>
    </location>
</feature>
<feature type="transmembrane region" description="Helical" evidence="5">
    <location>
        <begin position="178"/>
        <end position="198"/>
    </location>
</feature>
<feature type="transmembrane region" description="Helical" evidence="5">
    <location>
        <begin position="107"/>
        <end position="132"/>
    </location>
</feature>
<keyword evidence="4 5" id="KW-0472">Membrane</keyword>
<protein>
    <submittedName>
        <fullName evidence="6">Uncharacterized protein</fullName>
    </submittedName>
</protein>
<evidence type="ECO:0000256" key="3">
    <source>
        <dbReference type="ARBA" id="ARBA00022989"/>
    </source>
</evidence>
<evidence type="ECO:0000256" key="5">
    <source>
        <dbReference type="SAM" id="Phobius"/>
    </source>
</evidence>
<dbReference type="GeneID" id="63678173"/>
<feature type="transmembrane region" description="Helical" evidence="5">
    <location>
        <begin position="417"/>
        <end position="441"/>
    </location>
</feature>
<dbReference type="EMBL" id="AWTV01000010">
    <property type="protein sequence ID" value="KIH87805.1"/>
    <property type="molecule type" value="Genomic_DNA"/>
</dbReference>
<organism evidence="6 7">
    <name type="scientific">Sporothrix brasiliensis 5110</name>
    <dbReference type="NCBI Taxonomy" id="1398154"/>
    <lineage>
        <taxon>Eukaryota</taxon>
        <taxon>Fungi</taxon>
        <taxon>Dikarya</taxon>
        <taxon>Ascomycota</taxon>
        <taxon>Pezizomycotina</taxon>
        <taxon>Sordariomycetes</taxon>
        <taxon>Sordariomycetidae</taxon>
        <taxon>Ophiostomatales</taxon>
        <taxon>Ophiostomataceae</taxon>
        <taxon>Sporothrix</taxon>
    </lineage>
</organism>
<dbReference type="HOGENOM" id="CLU_030884_0_0_1"/>
<dbReference type="VEuPathDB" id="FungiDB:SPBR_04975"/>
<dbReference type="SUPFAM" id="SSF103473">
    <property type="entry name" value="MFS general substrate transporter"/>
    <property type="match status" value="1"/>
</dbReference>
<feature type="transmembrane region" description="Helical" evidence="5">
    <location>
        <begin position="279"/>
        <end position="300"/>
    </location>
</feature>
<sequence>MAIKLPFLPPLRLHSPFWQNVLMGVIVGLTAGLYQSLTSLGAGGLRANSAHTVEVVNATLCATWFVASLLSGTVLNLVGPSWTAALGVFGYAFYVAGLWYFDATGQTWFPIVGGVLIGISAGLIFVVMGTIAMTYSEEDERGSFITLSQNLQALGAAVAGFIDLMINRNRASADGVPVAVYIIVLSFMGVGACLAFALRPPSRVTREDGTSVATAITTTTAGTGTRGQGRTVAEELRASWDAMKNWDLLLMIPAFLPSECFLVYGGSANAFRNNLRTRTLLSFVAVVLQIPAAYGLRLVLDHAAWKRRTRALVGLGLVGAPLVAAWVWQMVEVRHYDRGTPTPANALVDWTDPGFAADFFLFTLTWVSSVLFQYIILYFLSCMTNSPRKAANYAGVYRSFLAAGEAVVFGIDSAGVSFLTMAAVLFAFYAAGVFVFLYLALFHITETQYFTGEDDVVIPQHVLEAHEVAGQGMDEEDAKGPADSVKA</sequence>
<dbReference type="Proteomes" id="UP000031575">
    <property type="component" value="Unassembled WGS sequence"/>
</dbReference>
<dbReference type="PANTHER" id="PTHR23294:SF59">
    <property type="entry name" value="UNC93-LIKE PROTEIN C922.05C"/>
    <property type="match status" value="1"/>
</dbReference>
<feature type="transmembrane region" description="Helical" evidence="5">
    <location>
        <begin position="312"/>
        <end position="331"/>
    </location>
</feature>
<proteinExistence type="predicted"/>
<evidence type="ECO:0000313" key="6">
    <source>
        <dbReference type="EMBL" id="KIH87805.1"/>
    </source>
</evidence>
<dbReference type="Pfam" id="PF05978">
    <property type="entry name" value="UNC-93"/>
    <property type="match status" value="1"/>
</dbReference>
<evidence type="ECO:0000256" key="2">
    <source>
        <dbReference type="ARBA" id="ARBA00022692"/>
    </source>
</evidence>
<dbReference type="InterPro" id="IPR036259">
    <property type="entry name" value="MFS_trans_sf"/>
</dbReference>
<dbReference type="GO" id="GO:0016020">
    <property type="term" value="C:membrane"/>
    <property type="evidence" value="ECO:0007669"/>
    <property type="project" value="UniProtKB-SubCell"/>
</dbReference>
<dbReference type="AlphaFoldDB" id="A0A0C2ILD8"/>
<feature type="transmembrane region" description="Helical" evidence="5">
    <location>
        <begin position="21"/>
        <end position="43"/>
    </location>
</feature>
<feature type="transmembrane region" description="Helical" evidence="5">
    <location>
        <begin position="392"/>
        <end position="411"/>
    </location>
</feature>
<evidence type="ECO:0000256" key="4">
    <source>
        <dbReference type="ARBA" id="ARBA00023136"/>
    </source>
</evidence>
<dbReference type="OrthoDB" id="196103at2759"/>
<keyword evidence="3 5" id="KW-1133">Transmembrane helix</keyword>
<dbReference type="InterPro" id="IPR051617">
    <property type="entry name" value="UNC-93-like_regulator"/>
</dbReference>
<dbReference type="InterPro" id="IPR010291">
    <property type="entry name" value="Ion_channel_UNC-93"/>
</dbReference>
<evidence type="ECO:0000313" key="7">
    <source>
        <dbReference type="Proteomes" id="UP000031575"/>
    </source>
</evidence>
<name>A0A0C2ILD8_9PEZI</name>
<dbReference type="Gene3D" id="1.20.1250.20">
    <property type="entry name" value="MFS general substrate transporter like domains"/>
    <property type="match status" value="1"/>
</dbReference>
<keyword evidence="2 5" id="KW-0812">Transmembrane</keyword>
<feature type="transmembrane region" description="Helical" evidence="5">
    <location>
        <begin position="82"/>
        <end position="101"/>
    </location>
</feature>
<comment type="subcellular location">
    <subcellularLocation>
        <location evidence="1">Membrane</location>
        <topology evidence="1">Multi-pass membrane protein</topology>
    </subcellularLocation>
</comment>
<dbReference type="RefSeq" id="XP_040615815.1">
    <property type="nucleotide sequence ID" value="XM_040763252.1"/>
</dbReference>
<keyword evidence="7" id="KW-1185">Reference proteome</keyword>
<dbReference type="PANTHER" id="PTHR23294">
    <property type="entry name" value="ET TRANSLATION PRODUCT-RELATED"/>
    <property type="match status" value="1"/>
</dbReference>
<gene>
    <name evidence="6" type="ORF">SPBR_04975</name>
</gene>
<feature type="transmembrane region" description="Helical" evidence="5">
    <location>
        <begin position="359"/>
        <end position="380"/>
    </location>
</feature>
<reference evidence="6 7" key="1">
    <citation type="journal article" date="2014" name="BMC Genomics">
        <title>Comparative genomics of the major fungal agents of human and animal Sporotrichosis: Sporothrix schenckii and Sporothrix brasiliensis.</title>
        <authorList>
            <person name="Teixeira M.M."/>
            <person name="de Almeida L.G."/>
            <person name="Kubitschek-Barreira P."/>
            <person name="Alves F.L."/>
            <person name="Kioshima E.S."/>
            <person name="Abadio A.K."/>
            <person name="Fernandes L."/>
            <person name="Derengowski L.S."/>
            <person name="Ferreira K.S."/>
            <person name="Souza R.C."/>
            <person name="Ruiz J.C."/>
            <person name="de Andrade N.C."/>
            <person name="Paes H.C."/>
            <person name="Nicola A.M."/>
            <person name="Albuquerque P."/>
            <person name="Gerber A.L."/>
            <person name="Martins V.P."/>
            <person name="Peconick L.D."/>
            <person name="Neto A.V."/>
            <person name="Chaucanez C.B."/>
            <person name="Silva P.A."/>
            <person name="Cunha O.L."/>
            <person name="de Oliveira F.F."/>
            <person name="dos Santos T.C."/>
            <person name="Barros A.L."/>
            <person name="Soares M.A."/>
            <person name="de Oliveira L.M."/>
            <person name="Marini M.M."/>
            <person name="Villalobos-Duno H."/>
            <person name="Cunha M.M."/>
            <person name="de Hoog S."/>
            <person name="da Silveira J.F."/>
            <person name="Henrissat B."/>
            <person name="Nino-Vega G.A."/>
            <person name="Cisalpino P.S."/>
            <person name="Mora-Montes H.M."/>
            <person name="Almeida S.R."/>
            <person name="Stajich J.E."/>
            <person name="Lopes-Bezerra L.M."/>
            <person name="Vasconcelos A.T."/>
            <person name="Felipe M.S."/>
        </authorList>
    </citation>
    <scope>NUCLEOTIDE SEQUENCE [LARGE SCALE GENOMIC DNA]</scope>
    <source>
        <strain evidence="6 7">5110</strain>
    </source>
</reference>